<evidence type="ECO:0000313" key="5">
    <source>
        <dbReference type="EMBL" id="KAK7257388.1"/>
    </source>
</evidence>
<dbReference type="GO" id="GO:0006952">
    <property type="term" value="P:defense response"/>
    <property type="evidence" value="ECO:0007669"/>
    <property type="project" value="UniProtKB-KW"/>
</dbReference>
<dbReference type="InterPro" id="IPR058192">
    <property type="entry name" value="WHD_ROQ1-like"/>
</dbReference>
<dbReference type="Gene3D" id="1.10.8.430">
    <property type="entry name" value="Helical domain of apoptotic protease-activating factors"/>
    <property type="match status" value="1"/>
</dbReference>
<dbReference type="PANTHER" id="PTHR11017:SF560">
    <property type="entry name" value="RESISTANCE PROTEIN (TIR-NBS-LRR CLASS), PUTATIVE-RELATED"/>
    <property type="match status" value="1"/>
</dbReference>
<dbReference type="InterPro" id="IPR000157">
    <property type="entry name" value="TIR_dom"/>
</dbReference>
<dbReference type="Gene3D" id="3.40.50.10140">
    <property type="entry name" value="Toll/interleukin-1 receptor homology (TIR) domain"/>
    <property type="match status" value="1"/>
</dbReference>
<dbReference type="PROSITE" id="PS50104">
    <property type="entry name" value="TIR"/>
    <property type="match status" value="1"/>
</dbReference>
<dbReference type="PANTHER" id="PTHR11017">
    <property type="entry name" value="LEUCINE-RICH REPEAT-CONTAINING PROTEIN"/>
    <property type="match status" value="1"/>
</dbReference>
<accession>A0AAN9EP54</accession>
<dbReference type="Pfam" id="PF00931">
    <property type="entry name" value="NB-ARC"/>
    <property type="match status" value="1"/>
</dbReference>
<dbReference type="Pfam" id="PF23282">
    <property type="entry name" value="WHD_ROQ1"/>
    <property type="match status" value="1"/>
</dbReference>
<reference evidence="5 6" key="1">
    <citation type="submission" date="2024-01" db="EMBL/GenBank/DDBJ databases">
        <title>The genomes of 5 underutilized Papilionoideae crops provide insights into root nodulation and disease resistanc.</title>
        <authorList>
            <person name="Yuan L."/>
        </authorList>
    </citation>
    <scope>NUCLEOTIDE SEQUENCE [LARGE SCALE GENOMIC DNA]</scope>
    <source>
        <strain evidence="5">ZHUSHIDOU_FW_LH</strain>
        <tissue evidence="5">Leaf</tissue>
    </source>
</reference>
<dbReference type="InterPro" id="IPR002182">
    <property type="entry name" value="NB-ARC"/>
</dbReference>
<dbReference type="InterPro" id="IPR035897">
    <property type="entry name" value="Toll_tir_struct_dom_sf"/>
</dbReference>
<dbReference type="InterPro" id="IPR036390">
    <property type="entry name" value="WH_DNA-bd_sf"/>
</dbReference>
<comment type="caution">
    <text evidence="5">The sequence shown here is derived from an EMBL/GenBank/DDBJ whole genome shotgun (WGS) entry which is preliminary data.</text>
</comment>
<dbReference type="PRINTS" id="PR00364">
    <property type="entry name" value="DISEASERSIST"/>
</dbReference>
<organism evidence="5 6">
    <name type="scientific">Crotalaria pallida</name>
    <name type="common">Smooth rattlebox</name>
    <name type="synonym">Crotalaria striata</name>
    <dbReference type="NCBI Taxonomy" id="3830"/>
    <lineage>
        <taxon>Eukaryota</taxon>
        <taxon>Viridiplantae</taxon>
        <taxon>Streptophyta</taxon>
        <taxon>Embryophyta</taxon>
        <taxon>Tracheophyta</taxon>
        <taxon>Spermatophyta</taxon>
        <taxon>Magnoliopsida</taxon>
        <taxon>eudicotyledons</taxon>
        <taxon>Gunneridae</taxon>
        <taxon>Pentapetalae</taxon>
        <taxon>rosids</taxon>
        <taxon>fabids</taxon>
        <taxon>Fabales</taxon>
        <taxon>Fabaceae</taxon>
        <taxon>Papilionoideae</taxon>
        <taxon>50 kb inversion clade</taxon>
        <taxon>genistoids sensu lato</taxon>
        <taxon>core genistoids</taxon>
        <taxon>Crotalarieae</taxon>
        <taxon>Crotalaria</taxon>
    </lineage>
</organism>
<keyword evidence="2" id="KW-0677">Repeat</keyword>
<keyword evidence="3" id="KW-0611">Plant defense</keyword>
<evidence type="ECO:0000256" key="3">
    <source>
        <dbReference type="ARBA" id="ARBA00022821"/>
    </source>
</evidence>
<dbReference type="Gene3D" id="3.40.50.300">
    <property type="entry name" value="P-loop containing nucleotide triphosphate hydrolases"/>
    <property type="match status" value="1"/>
</dbReference>
<dbReference type="SUPFAM" id="SSF46785">
    <property type="entry name" value="Winged helix' DNA-binding domain"/>
    <property type="match status" value="1"/>
</dbReference>
<dbReference type="SUPFAM" id="SSF52540">
    <property type="entry name" value="P-loop containing nucleoside triphosphate hydrolases"/>
    <property type="match status" value="1"/>
</dbReference>
<dbReference type="GO" id="GO:0043531">
    <property type="term" value="F:ADP binding"/>
    <property type="evidence" value="ECO:0007669"/>
    <property type="project" value="InterPro"/>
</dbReference>
<dbReference type="Pfam" id="PF01582">
    <property type="entry name" value="TIR"/>
    <property type="match status" value="1"/>
</dbReference>
<keyword evidence="6" id="KW-1185">Reference proteome</keyword>
<dbReference type="InterPro" id="IPR032675">
    <property type="entry name" value="LRR_dom_sf"/>
</dbReference>
<sequence>MSRISIVVISENYTDSRWCLDELAEIMECHRRFRQVVLPVFHYVEPSYVRHHRGAFGVAFQRRSQQRSYIEDADYLFQVWRRALRDAANLAGWHLKSKSEQYHVIQRIVQDVLQKLDNASLSITDYPVGLQSRAQDVIRLLKAQPRTACTVLGIWGMGGSGKSTLAKVIYNQIHREFSDKSFLADIREAWGTNRGQIDLQEQLLRGILKVKKMKIHSIEWGKAMIKKTLSGTTALLVLDDVNKDEQLQALCRSRTWICPGSVVIITTRDVRVLDALTPDHVIRTKEMDESESLELFSFHAFKKERPRDDFIKLSKQVVSHCGGLPLALEVLGSYLHERTKQEWTSVLSKIEMIPNDRVQEKLRISFDGLSDDMERGIFLDICFFFIGKERTYVTKILDGCGLYAEIGITVLIERSLIKVEKNNKLGMHDLLRDMGREIVRERSPEEPEKRSHLWFHDDVLDVLTEHTATKTIEGLTLKLPRSSSVRISTKAFEKMKRLRLLQFDQVQLDGDYGHLPNHLKWVYWAGFPLKCTPDNFYPKNVVAIDLRHSNLKIAWKEPQFLERLKYLNLSHSMCLTNTPDFSKLPNLEKLILKDCPSLSKVHKSIGNLRKILFINLKDCKSLRNLPRMFYKLQSLETLIISGCSKIDKLEEDIVQMESMTTLIANNTAVKQVPFSIVKLKSIGYISLCGYEGLPCDVFPSLIWSWMSPALNPLSSIHSFGGMSSSLVSMDIHSRNLGDLSSMLSSLSKLRSVWVQCRSECQLTQDFRRILDELYDVNVTAMETYTLQISRHPLRSLLIGMGIYYQVINTLSNSISQGLNACGSSDIILPGDNYPCWSAHIGEGHSLLFEVPQVSHCHPKGMILCVIYSSNPENTADECLIGVLIVNYTKCFIQLYKRDTVSSLKDEEWQDIVSNLAPHDKVEIFVVFGHGLTVQKTALYLIFGESTDRKMEASPKSMTPVSMLVNN</sequence>
<dbReference type="InterPro" id="IPR027417">
    <property type="entry name" value="P-loop_NTPase"/>
</dbReference>
<dbReference type="SUPFAM" id="SSF52200">
    <property type="entry name" value="Toll/Interleukin receptor TIR domain"/>
    <property type="match status" value="1"/>
</dbReference>
<dbReference type="EMBL" id="JAYWIO010000006">
    <property type="protein sequence ID" value="KAK7257388.1"/>
    <property type="molecule type" value="Genomic_DNA"/>
</dbReference>
<dbReference type="Gene3D" id="3.80.10.10">
    <property type="entry name" value="Ribonuclease Inhibitor"/>
    <property type="match status" value="1"/>
</dbReference>
<proteinExistence type="predicted"/>
<protein>
    <recommendedName>
        <fullName evidence="4">TIR domain-containing protein</fullName>
    </recommendedName>
</protein>
<evidence type="ECO:0000256" key="1">
    <source>
        <dbReference type="ARBA" id="ARBA00022614"/>
    </source>
</evidence>
<name>A0AAN9EP54_CROPI</name>
<dbReference type="InterPro" id="IPR042197">
    <property type="entry name" value="Apaf_helical"/>
</dbReference>
<dbReference type="Proteomes" id="UP001372338">
    <property type="component" value="Unassembled WGS sequence"/>
</dbReference>
<dbReference type="GO" id="GO:0007165">
    <property type="term" value="P:signal transduction"/>
    <property type="evidence" value="ECO:0007669"/>
    <property type="project" value="InterPro"/>
</dbReference>
<dbReference type="InterPro" id="IPR044974">
    <property type="entry name" value="Disease_R_plants"/>
</dbReference>
<evidence type="ECO:0000313" key="6">
    <source>
        <dbReference type="Proteomes" id="UP001372338"/>
    </source>
</evidence>
<dbReference type="SUPFAM" id="SSF52058">
    <property type="entry name" value="L domain-like"/>
    <property type="match status" value="1"/>
</dbReference>
<dbReference type="AlphaFoldDB" id="A0AAN9EP54"/>
<keyword evidence="1" id="KW-0433">Leucine-rich repeat</keyword>
<evidence type="ECO:0000259" key="4">
    <source>
        <dbReference type="PROSITE" id="PS50104"/>
    </source>
</evidence>
<feature type="domain" description="TIR" evidence="4">
    <location>
        <begin position="1"/>
        <end position="116"/>
    </location>
</feature>
<gene>
    <name evidence="5" type="ORF">RIF29_31334</name>
</gene>
<evidence type="ECO:0000256" key="2">
    <source>
        <dbReference type="ARBA" id="ARBA00022737"/>
    </source>
</evidence>